<dbReference type="Proteomes" id="UP000245207">
    <property type="component" value="Unassembled WGS sequence"/>
</dbReference>
<gene>
    <name evidence="1" type="ORF">CTI12_AA471920</name>
</gene>
<dbReference type="EMBL" id="PKPP01008562">
    <property type="protein sequence ID" value="PWA50365.1"/>
    <property type="molecule type" value="Genomic_DNA"/>
</dbReference>
<protein>
    <submittedName>
        <fullName evidence="1">Uncharacterized protein</fullName>
    </submittedName>
</protein>
<dbReference type="PANTHER" id="PTHR30523">
    <property type="entry name" value="PHOSPHOENOLPYRUVATE CARBOXYLASE"/>
    <property type="match status" value="1"/>
</dbReference>
<sequence>MSTGQKYTVFKETATRKKFYSKQQVLNYTAIVGSSNSDKRERTKLKKCDFDDEANATTESDIKETLKKLVHQLKKSHEEVFDALKNHTVDLVLTALTQSVCQFIDHCFKSMNRTVWLSYMPKTSLLMIMRNNEVLHREIQAAFRTNEMRRTPPTP</sequence>
<dbReference type="GO" id="GO:0048366">
    <property type="term" value="P:leaf development"/>
    <property type="evidence" value="ECO:0007669"/>
    <property type="project" value="TreeGrafter"/>
</dbReference>
<dbReference type="AlphaFoldDB" id="A0A2U1LMY8"/>
<evidence type="ECO:0000313" key="2">
    <source>
        <dbReference type="Proteomes" id="UP000245207"/>
    </source>
</evidence>
<dbReference type="GO" id="GO:0005829">
    <property type="term" value="C:cytosol"/>
    <property type="evidence" value="ECO:0007669"/>
    <property type="project" value="TreeGrafter"/>
</dbReference>
<proteinExistence type="predicted"/>
<accession>A0A2U1LMY8</accession>
<dbReference type="PANTHER" id="PTHR30523:SF33">
    <property type="entry name" value="PHOSPHOENOLPYRUVATE CARBOXYLASE 3"/>
    <property type="match status" value="1"/>
</dbReference>
<dbReference type="InterPro" id="IPR015813">
    <property type="entry name" value="Pyrv/PenolPyrv_kinase-like_dom"/>
</dbReference>
<comment type="caution">
    <text evidence="1">The sequence shown here is derived from an EMBL/GenBank/DDBJ whole genome shotgun (WGS) entry which is preliminary data.</text>
</comment>
<dbReference type="GO" id="GO:0008964">
    <property type="term" value="F:phosphoenolpyruvate carboxylase activity"/>
    <property type="evidence" value="ECO:0007669"/>
    <property type="project" value="InterPro"/>
</dbReference>
<keyword evidence="2" id="KW-1185">Reference proteome</keyword>
<organism evidence="1 2">
    <name type="scientific">Artemisia annua</name>
    <name type="common">Sweet wormwood</name>
    <dbReference type="NCBI Taxonomy" id="35608"/>
    <lineage>
        <taxon>Eukaryota</taxon>
        <taxon>Viridiplantae</taxon>
        <taxon>Streptophyta</taxon>
        <taxon>Embryophyta</taxon>
        <taxon>Tracheophyta</taxon>
        <taxon>Spermatophyta</taxon>
        <taxon>Magnoliopsida</taxon>
        <taxon>eudicotyledons</taxon>
        <taxon>Gunneridae</taxon>
        <taxon>Pentapetalae</taxon>
        <taxon>asterids</taxon>
        <taxon>campanulids</taxon>
        <taxon>Asterales</taxon>
        <taxon>Asteraceae</taxon>
        <taxon>Asteroideae</taxon>
        <taxon>Anthemideae</taxon>
        <taxon>Artemisiinae</taxon>
        <taxon>Artemisia</taxon>
    </lineage>
</organism>
<dbReference type="InterPro" id="IPR021135">
    <property type="entry name" value="PEP_COase"/>
</dbReference>
<reference evidence="1 2" key="1">
    <citation type="journal article" date="2018" name="Mol. Plant">
        <title>The genome of Artemisia annua provides insight into the evolution of Asteraceae family and artemisinin biosynthesis.</title>
        <authorList>
            <person name="Shen Q."/>
            <person name="Zhang L."/>
            <person name="Liao Z."/>
            <person name="Wang S."/>
            <person name="Yan T."/>
            <person name="Shi P."/>
            <person name="Liu M."/>
            <person name="Fu X."/>
            <person name="Pan Q."/>
            <person name="Wang Y."/>
            <person name="Lv Z."/>
            <person name="Lu X."/>
            <person name="Zhang F."/>
            <person name="Jiang W."/>
            <person name="Ma Y."/>
            <person name="Chen M."/>
            <person name="Hao X."/>
            <person name="Li L."/>
            <person name="Tang Y."/>
            <person name="Lv G."/>
            <person name="Zhou Y."/>
            <person name="Sun X."/>
            <person name="Brodelius P.E."/>
            <person name="Rose J.K.C."/>
            <person name="Tang K."/>
        </authorList>
    </citation>
    <scope>NUCLEOTIDE SEQUENCE [LARGE SCALE GENOMIC DNA]</scope>
    <source>
        <strain evidence="2">cv. Huhao1</strain>
        <tissue evidence="1">Leaf</tissue>
    </source>
</reference>
<name>A0A2U1LMY8_ARTAN</name>
<dbReference type="SUPFAM" id="SSF51621">
    <property type="entry name" value="Phosphoenolpyruvate/pyruvate domain"/>
    <property type="match status" value="1"/>
</dbReference>
<dbReference type="GO" id="GO:0015977">
    <property type="term" value="P:carbon fixation"/>
    <property type="evidence" value="ECO:0007669"/>
    <property type="project" value="InterPro"/>
</dbReference>
<dbReference type="GO" id="GO:0048046">
    <property type="term" value="C:apoplast"/>
    <property type="evidence" value="ECO:0007669"/>
    <property type="project" value="TreeGrafter"/>
</dbReference>
<dbReference type="OrthoDB" id="10072024at2759"/>
<dbReference type="STRING" id="35608.A0A2U1LMY8"/>
<dbReference type="GO" id="GO:0006099">
    <property type="term" value="P:tricarboxylic acid cycle"/>
    <property type="evidence" value="ECO:0007669"/>
    <property type="project" value="InterPro"/>
</dbReference>
<dbReference type="GO" id="GO:0009507">
    <property type="term" value="C:chloroplast"/>
    <property type="evidence" value="ECO:0007669"/>
    <property type="project" value="TreeGrafter"/>
</dbReference>
<evidence type="ECO:0000313" key="1">
    <source>
        <dbReference type="EMBL" id="PWA50365.1"/>
    </source>
</evidence>
<dbReference type="Pfam" id="PF00311">
    <property type="entry name" value="PEPcase"/>
    <property type="match status" value="1"/>
</dbReference>